<dbReference type="PANTHER" id="PTHR33052">
    <property type="entry name" value="DUF4228 DOMAIN PROTEIN-RELATED"/>
    <property type="match status" value="1"/>
</dbReference>
<dbReference type="Proteomes" id="UP000652761">
    <property type="component" value="Unassembled WGS sequence"/>
</dbReference>
<dbReference type="AlphaFoldDB" id="A0A843VEL4"/>
<proteinExistence type="predicted"/>
<organism evidence="2 3">
    <name type="scientific">Colocasia esculenta</name>
    <name type="common">Wild taro</name>
    <name type="synonym">Arum esculentum</name>
    <dbReference type="NCBI Taxonomy" id="4460"/>
    <lineage>
        <taxon>Eukaryota</taxon>
        <taxon>Viridiplantae</taxon>
        <taxon>Streptophyta</taxon>
        <taxon>Embryophyta</taxon>
        <taxon>Tracheophyta</taxon>
        <taxon>Spermatophyta</taxon>
        <taxon>Magnoliopsida</taxon>
        <taxon>Liliopsida</taxon>
        <taxon>Araceae</taxon>
        <taxon>Aroideae</taxon>
        <taxon>Colocasieae</taxon>
        <taxon>Colocasia</taxon>
    </lineage>
</organism>
<protein>
    <submittedName>
        <fullName evidence="2">Uncharacterized protein</fullName>
    </submittedName>
</protein>
<dbReference type="Pfam" id="PF14009">
    <property type="entry name" value="PADRE"/>
    <property type="match status" value="1"/>
</dbReference>
<sequence>MRGAMRCISCILPCGALDVVRVVHANGRVEEISHEVQAWEIMQAHPKHVLRELPAASEVAEGRRGPIVLPPTAELRRGRIYFLVPLSAPKEKAHQVPAAAAAAAAAKRSAKKPKKPQGEGRGGEHDTARLLASERYLSEIMSEKASTHRDRRRGRVGVWRPHLASISEVSSTDF</sequence>
<name>A0A843VEL4_COLES</name>
<reference evidence="2" key="1">
    <citation type="submission" date="2017-07" db="EMBL/GenBank/DDBJ databases">
        <title>Taro Niue Genome Assembly and Annotation.</title>
        <authorList>
            <person name="Atibalentja N."/>
            <person name="Keating K."/>
            <person name="Fields C.J."/>
        </authorList>
    </citation>
    <scope>NUCLEOTIDE SEQUENCE</scope>
    <source>
        <strain evidence="2">Niue_2</strain>
        <tissue evidence="2">Leaf</tissue>
    </source>
</reference>
<feature type="compositionally biased region" description="Basic and acidic residues" evidence="1">
    <location>
        <begin position="116"/>
        <end position="128"/>
    </location>
</feature>
<feature type="region of interest" description="Disordered" evidence="1">
    <location>
        <begin position="95"/>
        <end position="129"/>
    </location>
</feature>
<gene>
    <name evidence="2" type="ORF">Taro_027713</name>
</gene>
<keyword evidence="3" id="KW-1185">Reference proteome</keyword>
<dbReference type="InterPro" id="IPR025322">
    <property type="entry name" value="PADRE_dom"/>
</dbReference>
<evidence type="ECO:0000256" key="1">
    <source>
        <dbReference type="SAM" id="MobiDB-lite"/>
    </source>
</evidence>
<feature type="compositionally biased region" description="Low complexity" evidence="1">
    <location>
        <begin position="95"/>
        <end position="107"/>
    </location>
</feature>
<dbReference type="EMBL" id="NMUH01001745">
    <property type="protein sequence ID" value="MQL95051.1"/>
    <property type="molecule type" value="Genomic_DNA"/>
</dbReference>
<evidence type="ECO:0000313" key="2">
    <source>
        <dbReference type="EMBL" id="MQL95051.1"/>
    </source>
</evidence>
<accession>A0A843VEL4</accession>
<dbReference type="OrthoDB" id="1856818at2759"/>
<comment type="caution">
    <text evidence="2">The sequence shown here is derived from an EMBL/GenBank/DDBJ whole genome shotgun (WGS) entry which is preliminary data.</text>
</comment>
<evidence type="ECO:0000313" key="3">
    <source>
        <dbReference type="Proteomes" id="UP000652761"/>
    </source>
</evidence>